<gene>
    <name evidence="7" type="ORF">CDAUBV1_LOCUS11690</name>
</gene>
<evidence type="ECO:0000256" key="4">
    <source>
        <dbReference type="ARBA" id="ARBA00023163"/>
    </source>
</evidence>
<evidence type="ECO:0000256" key="1">
    <source>
        <dbReference type="ARBA" id="ARBA00004123"/>
    </source>
</evidence>
<protein>
    <recommendedName>
        <fullName evidence="9">Mediator of RNA polymerase II transcription subunit 17</fullName>
    </recommendedName>
</protein>
<sequence length="825" mass="89737">MPGQYPQQPIPIEALSEYDVQEILLDGREILEKPPTPAEHFQKILNRIDFNKSYDEKNASKSEVADTDSRVAERNSAKMWSTVREASRMALTEINAFVDILAVIQEAKYLSVFPIARDPPEPNLALFIAGKKRALSVAAEILLKGTERLRRRHSELADARSRFSSQAPTDRKKSSLSNSFHKTLMQLRREWRLKLQQHSILGDVSLRSVGSRFRESGNFEVRESDLIAKQKLGGEEDESFGGVEVVFSRSVEALLNTTVGFGSLTVSINEPGIESGPTSLWDSVFDANQKSADEANPLHDMHTRTLSQRERLVKAQRILACREILFNLACEASGSRAQANHYNDPVCFATQDKIIATLFPGVQLSVGMTVRPPPLDEVEVEGEAPKRSVPKGLGKVRIPSNVESMRKPVDSCKYDSLGLQLHRILAAQHRAAWSNLASLPQVASGPVQVPAKNRAAGAQALPLTHFNPSVRGECVARTTSTTFSIAVASVAGFAGPAAAAWSTHNMANRGFMDKSDAALLSNQRLPSVSISQDRLSLFTEWGSLQSASSAATGVSVGPMSATNPFDDSVQGTASVAAIEHILNRRGADDGAIESVIGSSASLLDRAIAIARHYYLREKVSELLTQFARDAAVRVIVHWDSINSAVLTSARICFYASNYDAHRSWLGLSISHSGVSLFYPNPPRTCHLGIDLTRLRILLANQVLQTQMQFLDILSTKILGWTRLGNNPCSGLANPEETGDGPIIVKMFASPSGRSFICLRASVSNGIRLSAFSYLPPNSESGLSKSPVLDTDSLSTVAPFREVDLSAVRSGSNAVAKVEAIMTVLS</sequence>
<comment type="caution">
    <text evidence="7">The sequence shown here is derived from an EMBL/GenBank/DDBJ whole genome shotgun (WGS) entry which is preliminary data.</text>
</comment>
<evidence type="ECO:0000256" key="5">
    <source>
        <dbReference type="ARBA" id="ARBA00023242"/>
    </source>
</evidence>
<name>A0AAV2TLU6_CALDB</name>
<dbReference type="EMBL" id="CAXLJL010000379">
    <property type="protein sequence ID" value="CAL5137373.1"/>
    <property type="molecule type" value="Genomic_DNA"/>
</dbReference>
<dbReference type="InterPro" id="IPR019313">
    <property type="entry name" value="Mediator_Med17"/>
</dbReference>
<keyword evidence="4" id="KW-0804">Transcription</keyword>
<accession>A0AAV2TLU6</accession>
<dbReference type="PANTHER" id="PTHR13114">
    <property type="entry name" value="MEDIATOR OF RNA POLYMERASE II TRANSCRIPTION SUBUNIT 17"/>
    <property type="match status" value="1"/>
</dbReference>
<feature type="region of interest" description="Disordered" evidence="6">
    <location>
        <begin position="155"/>
        <end position="175"/>
    </location>
</feature>
<reference evidence="7" key="1">
    <citation type="submission" date="2024-06" db="EMBL/GenBank/DDBJ databases">
        <authorList>
            <person name="Liu X."/>
            <person name="Lenzi L."/>
            <person name="Haldenby T S."/>
            <person name="Uol C."/>
        </authorList>
    </citation>
    <scope>NUCLEOTIDE SEQUENCE</scope>
</reference>
<evidence type="ECO:0000256" key="2">
    <source>
        <dbReference type="ARBA" id="ARBA00005635"/>
    </source>
</evidence>
<keyword evidence="5" id="KW-0539">Nucleus</keyword>
<dbReference type="GO" id="GO:0016592">
    <property type="term" value="C:mediator complex"/>
    <property type="evidence" value="ECO:0007669"/>
    <property type="project" value="InterPro"/>
</dbReference>
<evidence type="ECO:0000313" key="8">
    <source>
        <dbReference type="Proteomes" id="UP001497525"/>
    </source>
</evidence>
<evidence type="ECO:0000256" key="3">
    <source>
        <dbReference type="ARBA" id="ARBA00023015"/>
    </source>
</evidence>
<dbReference type="AlphaFoldDB" id="A0AAV2TLU6"/>
<evidence type="ECO:0008006" key="9">
    <source>
        <dbReference type="Google" id="ProtNLM"/>
    </source>
</evidence>
<dbReference type="Proteomes" id="UP001497525">
    <property type="component" value="Unassembled WGS sequence"/>
</dbReference>
<dbReference type="PANTHER" id="PTHR13114:SF7">
    <property type="entry name" value="MEDIATOR OF RNA POLYMERASE II TRANSCRIPTION SUBUNIT 17"/>
    <property type="match status" value="1"/>
</dbReference>
<organism evidence="7 8">
    <name type="scientific">Calicophoron daubneyi</name>
    <name type="common">Rumen fluke</name>
    <name type="synonym">Paramphistomum daubneyi</name>
    <dbReference type="NCBI Taxonomy" id="300641"/>
    <lineage>
        <taxon>Eukaryota</taxon>
        <taxon>Metazoa</taxon>
        <taxon>Spiralia</taxon>
        <taxon>Lophotrochozoa</taxon>
        <taxon>Platyhelminthes</taxon>
        <taxon>Trematoda</taxon>
        <taxon>Digenea</taxon>
        <taxon>Plagiorchiida</taxon>
        <taxon>Pronocephalata</taxon>
        <taxon>Paramphistomoidea</taxon>
        <taxon>Paramphistomidae</taxon>
        <taxon>Calicophoron</taxon>
    </lineage>
</organism>
<evidence type="ECO:0000313" key="7">
    <source>
        <dbReference type="EMBL" id="CAL5137373.1"/>
    </source>
</evidence>
<keyword evidence="3" id="KW-0805">Transcription regulation</keyword>
<proteinExistence type="inferred from homology"/>
<comment type="subcellular location">
    <subcellularLocation>
        <location evidence="1">Nucleus</location>
    </subcellularLocation>
</comment>
<dbReference type="GO" id="GO:0006357">
    <property type="term" value="P:regulation of transcription by RNA polymerase II"/>
    <property type="evidence" value="ECO:0007669"/>
    <property type="project" value="InterPro"/>
</dbReference>
<comment type="similarity">
    <text evidence="2">Belongs to the Mediator complex subunit 17 family.</text>
</comment>
<dbReference type="GO" id="GO:0003712">
    <property type="term" value="F:transcription coregulator activity"/>
    <property type="evidence" value="ECO:0007669"/>
    <property type="project" value="InterPro"/>
</dbReference>
<dbReference type="GO" id="GO:0070847">
    <property type="term" value="C:core mediator complex"/>
    <property type="evidence" value="ECO:0007669"/>
    <property type="project" value="TreeGrafter"/>
</dbReference>
<evidence type="ECO:0000256" key="6">
    <source>
        <dbReference type="SAM" id="MobiDB-lite"/>
    </source>
</evidence>